<evidence type="ECO:0000313" key="2">
    <source>
        <dbReference type="EMBL" id="KHN77593.1"/>
    </source>
</evidence>
<reference evidence="2 3" key="1">
    <citation type="submission" date="2014-11" db="EMBL/GenBank/DDBJ databases">
        <title>Genetic blueprint of the zoonotic pathogen Toxocara canis.</title>
        <authorList>
            <person name="Zhu X.-Q."/>
            <person name="Korhonen P.K."/>
            <person name="Cai H."/>
            <person name="Young N.D."/>
            <person name="Nejsum P."/>
            <person name="von Samson-Himmelstjerna G."/>
            <person name="Boag P.R."/>
            <person name="Tan P."/>
            <person name="Li Q."/>
            <person name="Min J."/>
            <person name="Yang Y."/>
            <person name="Wang X."/>
            <person name="Fang X."/>
            <person name="Hall R.S."/>
            <person name="Hofmann A."/>
            <person name="Sternberg P.W."/>
            <person name="Jex A.R."/>
            <person name="Gasser R.B."/>
        </authorList>
    </citation>
    <scope>NUCLEOTIDE SEQUENCE [LARGE SCALE GENOMIC DNA]</scope>
    <source>
        <strain evidence="2">PN_DK_2014</strain>
    </source>
</reference>
<sequence length="76" mass="8904">QEAARKSRQRKEEYVRQLEGQNREKDARLAILKSEIEQVKASNSRLLSYIEEMLRTFSDRSVEQSKPTNSQHPVSN</sequence>
<protein>
    <recommendedName>
        <fullName evidence="4">BZIP domain-containing protein</fullName>
    </recommendedName>
</protein>
<feature type="region of interest" description="Disordered" evidence="1">
    <location>
        <begin position="1"/>
        <end position="23"/>
    </location>
</feature>
<dbReference type="EMBL" id="JPKZ01002263">
    <property type="protein sequence ID" value="KHN77593.1"/>
    <property type="molecule type" value="Genomic_DNA"/>
</dbReference>
<dbReference type="InterPro" id="IPR046347">
    <property type="entry name" value="bZIP_sf"/>
</dbReference>
<feature type="compositionally biased region" description="Basic and acidic residues" evidence="1">
    <location>
        <begin position="10"/>
        <end position="23"/>
    </location>
</feature>
<dbReference type="Proteomes" id="UP000031036">
    <property type="component" value="Unassembled WGS sequence"/>
</dbReference>
<accession>A0A0B2V7S8</accession>
<evidence type="ECO:0000256" key="1">
    <source>
        <dbReference type="SAM" id="MobiDB-lite"/>
    </source>
</evidence>
<dbReference type="GO" id="GO:0003700">
    <property type="term" value="F:DNA-binding transcription factor activity"/>
    <property type="evidence" value="ECO:0007669"/>
    <property type="project" value="InterPro"/>
</dbReference>
<dbReference type="SUPFAM" id="SSF57959">
    <property type="entry name" value="Leucine zipper domain"/>
    <property type="match status" value="1"/>
</dbReference>
<gene>
    <name evidence="2" type="ORF">Tcan_15483</name>
</gene>
<evidence type="ECO:0008006" key="4">
    <source>
        <dbReference type="Google" id="ProtNLM"/>
    </source>
</evidence>
<feature type="non-terminal residue" evidence="2">
    <location>
        <position position="1"/>
    </location>
</feature>
<keyword evidence="3" id="KW-1185">Reference proteome</keyword>
<dbReference type="Gene3D" id="1.20.5.170">
    <property type="match status" value="1"/>
</dbReference>
<dbReference type="AlphaFoldDB" id="A0A0B2V7S8"/>
<organism evidence="2 3">
    <name type="scientific">Toxocara canis</name>
    <name type="common">Canine roundworm</name>
    <dbReference type="NCBI Taxonomy" id="6265"/>
    <lineage>
        <taxon>Eukaryota</taxon>
        <taxon>Metazoa</taxon>
        <taxon>Ecdysozoa</taxon>
        <taxon>Nematoda</taxon>
        <taxon>Chromadorea</taxon>
        <taxon>Rhabditida</taxon>
        <taxon>Spirurina</taxon>
        <taxon>Ascaridomorpha</taxon>
        <taxon>Ascaridoidea</taxon>
        <taxon>Toxocaridae</taxon>
        <taxon>Toxocara</taxon>
    </lineage>
</organism>
<proteinExistence type="predicted"/>
<name>A0A0B2V7S8_TOXCA</name>
<evidence type="ECO:0000313" key="3">
    <source>
        <dbReference type="Proteomes" id="UP000031036"/>
    </source>
</evidence>
<comment type="caution">
    <text evidence="2">The sequence shown here is derived from an EMBL/GenBank/DDBJ whole genome shotgun (WGS) entry which is preliminary data.</text>
</comment>